<organism evidence="5 6">
    <name type="scientific">Selenihalanaerobacter shriftii</name>
    <dbReference type="NCBI Taxonomy" id="142842"/>
    <lineage>
        <taxon>Bacteria</taxon>
        <taxon>Bacillati</taxon>
        <taxon>Bacillota</taxon>
        <taxon>Clostridia</taxon>
        <taxon>Halanaerobiales</taxon>
        <taxon>Halobacteroidaceae</taxon>
        <taxon>Selenihalanaerobacter</taxon>
    </lineage>
</organism>
<sequence length="122" mass="13326">MSKEVITCINCPLGCKVDLTVEEGEIVEIEGNKCPRGKDYVINEFKCPTRILPTTVRVKGGKLPLVPVKTAKPIPKDRLEDAMKVLAMVDLKAPVQLGDVVVENLLDTGVKVVTTRNLSVKN</sequence>
<dbReference type="SUPFAM" id="SSF53706">
    <property type="entry name" value="Formate dehydrogenase/DMSO reductase, domains 1-3"/>
    <property type="match status" value="1"/>
</dbReference>
<dbReference type="PANTHER" id="PTHR39450">
    <property type="entry name" value="MOLYBDOPTERIN OXIDOREDUCTASE, 4FE-4S CLUSTER-BINDING SUBUNIT"/>
    <property type="match status" value="1"/>
</dbReference>
<evidence type="ECO:0000313" key="5">
    <source>
        <dbReference type="EMBL" id="SJZ86970.1"/>
    </source>
</evidence>
<name>A0A1T4P5W0_9FIRM</name>
<dbReference type="InterPro" id="IPR006963">
    <property type="entry name" value="Mopterin_OxRdtase_4Fe-4S_dom"/>
</dbReference>
<dbReference type="Gene3D" id="2.20.25.90">
    <property type="entry name" value="ADC-like domains"/>
    <property type="match status" value="1"/>
</dbReference>
<accession>A0A1T4P5W0</accession>
<proteinExistence type="predicted"/>
<evidence type="ECO:0000256" key="3">
    <source>
        <dbReference type="ARBA" id="ARBA00023014"/>
    </source>
</evidence>
<dbReference type="STRING" id="142842.SAMN02745118_02070"/>
<keyword evidence="3" id="KW-0411">Iron-sulfur</keyword>
<protein>
    <submittedName>
        <fullName evidence="5">CxxC motif-containing protein</fullName>
    </submittedName>
</protein>
<dbReference type="Pfam" id="PF04879">
    <property type="entry name" value="Molybdop_Fe4S4"/>
    <property type="match status" value="1"/>
</dbReference>
<keyword evidence="6" id="KW-1185">Reference proteome</keyword>
<evidence type="ECO:0000313" key="6">
    <source>
        <dbReference type="Proteomes" id="UP000190625"/>
    </source>
</evidence>
<dbReference type="InterPro" id="IPR036593">
    <property type="entry name" value="CPE0013-like_sf"/>
</dbReference>
<dbReference type="RefSeq" id="WP_078810500.1">
    <property type="nucleotide sequence ID" value="NZ_FUWM01000017.1"/>
</dbReference>
<dbReference type="Gene3D" id="3.10.530.10">
    <property type="entry name" value="CPE0013-like"/>
    <property type="match status" value="1"/>
</dbReference>
<evidence type="ECO:0000259" key="4">
    <source>
        <dbReference type="Pfam" id="PF04879"/>
    </source>
</evidence>
<dbReference type="Proteomes" id="UP000190625">
    <property type="component" value="Unassembled WGS sequence"/>
</dbReference>
<feature type="domain" description="4Fe-4S Mo/W bis-MGD-type" evidence="4">
    <location>
        <begin position="7"/>
        <end position="33"/>
    </location>
</feature>
<dbReference type="GO" id="GO:0051536">
    <property type="term" value="F:iron-sulfur cluster binding"/>
    <property type="evidence" value="ECO:0007669"/>
    <property type="project" value="UniProtKB-KW"/>
</dbReference>
<dbReference type="EMBL" id="FUWM01000017">
    <property type="protein sequence ID" value="SJZ86970.1"/>
    <property type="molecule type" value="Genomic_DNA"/>
</dbReference>
<dbReference type="GO" id="GO:0016491">
    <property type="term" value="F:oxidoreductase activity"/>
    <property type="evidence" value="ECO:0007669"/>
    <property type="project" value="InterPro"/>
</dbReference>
<dbReference type="SUPFAM" id="SSF160148">
    <property type="entry name" value="CPE0013-like"/>
    <property type="match status" value="1"/>
</dbReference>
<dbReference type="PANTHER" id="PTHR39450:SF1">
    <property type="entry name" value="DUF1667 DOMAIN-CONTAINING PROTEIN"/>
    <property type="match status" value="1"/>
</dbReference>
<keyword evidence="2" id="KW-0408">Iron</keyword>
<dbReference type="OrthoDB" id="9811531at2"/>
<dbReference type="Pfam" id="PF07892">
    <property type="entry name" value="DUF1667"/>
    <property type="match status" value="1"/>
</dbReference>
<dbReference type="AlphaFoldDB" id="A0A1T4P5W0"/>
<gene>
    <name evidence="5" type="ORF">SAMN02745118_02070</name>
</gene>
<keyword evidence="1" id="KW-0479">Metal-binding</keyword>
<evidence type="ECO:0000256" key="1">
    <source>
        <dbReference type="ARBA" id="ARBA00022723"/>
    </source>
</evidence>
<dbReference type="InterPro" id="IPR012460">
    <property type="entry name" value="DUF1667"/>
</dbReference>
<evidence type="ECO:0000256" key="2">
    <source>
        <dbReference type="ARBA" id="ARBA00023004"/>
    </source>
</evidence>
<dbReference type="GO" id="GO:0046872">
    <property type="term" value="F:metal ion binding"/>
    <property type="evidence" value="ECO:0007669"/>
    <property type="project" value="UniProtKB-KW"/>
</dbReference>
<reference evidence="6" key="1">
    <citation type="submission" date="2017-02" db="EMBL/GenBank/DDBJ databases">
        <authorList>
            <person name="Varghese N."/>
            <person name="Submissions S."/>
        </authorList>
    </citation>
    <scope>NUCLEOTIDE SEQUENCE [LARGE SCALE GENOMIC DNA]</scope>
    <source>
        <strain evidence="6">ATCC BAA-73</strain>
    </source>
</reference>